<proteinExistence type="predicted"/>
<dbReference type="RefSeq" id="WP_369601837.1">
    <property type="nucleotide sequence ID" value="NZ_CP154858.1"/>
</dbReference>
<protein>
    <submittedName>
        <fullName evidence="2">Uncharacterized protein</fullName>
    </submittedName>
</protein>
<dbReference type="KEGG" id="tcd:AAIA72_02275"/>
<evidence type="ECO:0000256" key="1">
    <source>
        <dbReference type="SAM" id="Coils"/>
    </source>
</evidence>
<name>A0AB39UWZ2_9GAMM</name>
<keyword evidence="1" id="KW-0175">Coiled coil</keyword>
<organism evidence="2">
    <name type="scientific">Thermohahella caldifontis</name>
    <dbReference type="NCBI Taxonomy" id="3142973"/>
    <lineage>
        <taxon>Bacteria</taxon>
        <taxon>Pseudomonadati</taxon>
        <taxon>Pseudomonadota</taxon>
        <taxon>Gammaproteobacteria</taxon>
        <taxon>Oceanospirillales</taxon>
        <taxon>Hahellaceae</taxon>
        <taxon>Thermohahella</taxon>
    </lineage>
</organism>
<reference evidence="2" key="1">
    <citation type="submission" date="2024-05" db="EMBL/GenBank/DDBJ databases">
        <title>Genome sequencing of novel strain.</title>
        <authorList>
            <person name="Ganbat D."/>
            <person name="Ganbat S."/>
            <person name="Lee S.-J."/>
        </authorList>
    </citation>
    <scope>NUCLEOTIDE SEQUENCE</scope>
    <source>
        <strain evidence="2">SMD15-11</strain>
    </source>
</reference>
<evidence type="ECO:0000313" key="2">
    <source>
        <dbReference type="EMBL" id="XDT72834.1"/>
    </source>
</evidence>
<accession>A0AB39UWZ2</accession>
<sequence>MLQDKLKAPVAQLNKVRDLVETEGKRVLKQLGADLDNAPTLADVVAQLREKNPDLKTLSYNLDAATYDLRERLKWNARMMAAYSQLQAEKAFEEKVKPQLQAYTEQLENQLRALREKAETVADKFTH</sequence>
<feature type="coiled-coil region" evidence="1">
    <location>
        <begin position="97"/>
        <end position="124"/>
    </location>
</feature>
<dbReference type="EMBL" id="CP154858">
    <property type="protein sequence ID" value="XDT72834.1"/>
    <property type="molecule type" value="Genomic_DNA"/>
</dbReference>
<gene>
    <name evidence="2" type="ORF">AAIA72_02275</name>
</gene>
<dbReference type="AlphaFoldDB" id="A0AB39UWZ2"/>